<name>A0A1H9WP89_9RHOB</name>
<dbReference type="SUPFAM" id="SSF46894">
    <property type="entry name" value="C-terminal effector domain of the bipartite response regulators"/>
    <property type="match status" value="1"/>
</dbReference>
<dbReference type="Gene3D" id="3.40.50.10070">
    <property type="entry name" value="TolB, N-terminal domain"/>
    <property type="match status" value="1"/>
</dbReference>
<evidence type="ECO:0000256" key="1">
    <source>
        <dbReference type="PROSITE-ProRule" id="PRU00339"/>
    </source>
</evidence>
<dbReference type="Gene3D" id="1.25.40.10">
    <property type="entry name" value="Tetratricopeptide repeat domain"/>
    <property type="match status" value="1"/>
</dbReference>
<dbReference type="EMBL" id="FOGU01000012">
    <property type="protein sequence ID" value="SES35644.1"/>
    <property type="molecule type" value="Genomic_DNA"/>
</dbReference>
<keyword evidence="1" id="KW-0802">TPR repeat</keyword>
<accession>A0A1H9WP89</accession>
<evidence type="ECO:0000313" key="3">
    <source>
        <dbReference type="Proteomes" id="UP000198885"/>
    </source>
</evidence>
<dbReference type="SUPFAM" id="SSF48452">
    <property type="entry name" value="TPR-like"/>
    <property type="match status" value="1"/>
</dbReference>
<dbReference type="Pfam" id="PF13431">
    <property type="entry name" value="TPR_17"/>
    <property type="match status" value="1"/>
</dbReference>
<organism evidence="2 3">
    <name type="scientific">Tranquillimonas rosea</name>
    <dbReference type="NCBI Taxonomy" id="641238"/>
    <lineage>
        <taxon>Bacteria</taxon>
        <taxon>Pseudomonadati</taxon>
        <taxon>Pseudomonadota</taxon>
        <taxon>Alphaproteobacteria</taxon>
        <taxon>Rhodobacterales</taxon>
        <taxon>Roseobacteraceae</taxon>
        <taxon>Tranquillimonas</taxon>
    </lineage>
</organism>
<dbReference type="InterPro" id="IPR019734">
    <property type="entry name" value="TPR_rpt"/>
</dbReference>
<dbReference type="GO" id="GO:0003677">
    <property type="term" value="F:DNA binding"/>
    <property type="evidence" value="ECO:0007669"/>
    <property type="project" value="InterPro"/>
</dbReference>
<evidence type="ECO:0000313" key="2">
    <source>
        <dbReference type="EMBL" id="SES35644.1"/>
    </source>
</evidence>
<proteinExistence type="predicted"/>
<sequence length="545" mass="60537">MAQLVLHLTGPFRMTGADGHAETGLSRRGCGLLAYLACQPGYRAERGLLADLLWSDRSEAQARASLRQELSVLRRRLPDGALHADRQAVWLDETVEVEGVVGPGTFLQGFDLPSEGFEDWLRATRAARDDAVQPAAKPVAPLVVPARTEQPSLAVVPFDELGVDPGDMFADGIVEEITGALSRVRAFHVVARQSVYAVPIRSLSLPETARALGVDYLIEGSLRRSQNRVRIWVQLVRGRDGHTLWSERFDDTLGDLFDLQDRVAIQVAGQLAPSLRAAEIARARRHAPEERSAYELTLTALPHFWVHDRAENERAIALLDAALRKRPDYGPALAQRAWCHAHRCCYLWSAEPSAARQAARADFAAALPLVDDHAPALTALSAAAALALRDFRQSEDLVRRALAIDPNNAWAWLRLGWASCYLGRTEEALVCFDRAEMLSPYDPFSFNIAFGRSACLRARKDFDGAIALIEKGMRAAPRALWAYRMLFGTLWLKGDKAAAIEAGRKWRAAHPWLSRQVLLESLPSWDHDPDYIDLLTRFDELIPES</sequence>
<gene>
    <name evidence="2" type="ORF">SAMN04490244_11219</name>
</gene>
<dbReference type="PROSITE" id="PS50005">
    <property type="entry name" value="TPR"/>
    <property type="match status" value="1"/>
</dbReference>
<dbReference type="STRING" id="641238.SAMN04490244_11219"/>
<dbReference type="InterPro" id="IPR016032">
    <property type="entry name" value="Sig_transdc_resp-reg_C-effctor"/>
</dbReference>
<dbReference type="AlphaFoldDB" id="A0A1H9WP89"/>
<feature type="repeat" description="TPR" evidence="1">
    <location>
        <begin position="409"/>
        <end position="442"/>
    </location>
</feature>
<dbReference type="RefSeq" id="WP_092695795.1">
    <property type="nucleotide sequence ID" value="NZ_FOGU01000012.1"/>
</dbReference>
<dbReference type="InterPro" id="IPR011990">
    <property type="entry name" value="TPR-like_helical_dom_sf"/>
</dbReference>
<protein>
    <submittedName>
        <fullName evidence="2">TolB amino-terminal domain-containing protein</fullName>
    </submittedName>
</protein>
<keyword evidence="3" id="KW-1185">Reference proteome</keyword>
<dbReference type="SMART" id="SM00028">
    <property type="entry name" value="TPR"/>
    <property type="match status" value="3"/>
</dbReference>
<dbReference type="OrthoDB" id="54411at2"/>
<dbReference type="Proteomes" id="UP000198885">
    <property type="component" value="Unassembled WGS sequence"/>
</dbReference>
<dbReference type="Gene3D" id="1.10.10.10">
    <property type="entry name" value="Winged helix-like DNA-binding domain superfamily/Winged helix DNA-binding domain"/>
    <property type="match status" value="1"/>
</dbReference>
<reference evidence="2 3" key="1">
    <citation type="submission" date="2016-10" db="EMBL/GenBank/DDBJ databases">
        <authorList>
            <person name="de Groot N.N."/>
        </authorList>
    </citation>
    <scope>NUCLEOTIDE SEQUENCE [LARGE SCALE GENOMIC DNA]</scope>
    <source>
        <strain evidence="2 3">DSM 23042</strain>
    </source>
</reference>
<dbReference type="GO" id="GO:0006355">
    <property type="term" value="P:regulation of DNA-templated transcription"/>
    <property type="evidence" value="ECO:0007669"/>
    <property type="project" value="InterPro"/>
</dbReference>
<dbReference type="InterPro" id="IPR036388">
    <property type="entry name" value="WH-like_DNA-bd_sf"/>
</dbReference>